<keyword evidence="5 9" id="KW-0472">Membrane</keyword>
<keyword evidence="12" id="KW-1185">Reference proteome</keyword>
<dbReference type="PANTHER" id="PTHR14624">
    <property type="entry name" value="DFG10 PROTEIN"/>
    <property type="match status" value="1"/>
</dbReference>
<dbReference type="GO" id="GO:0102389">
    <property type="term" value="F:polyprenol reductase activity"/>
    <property type="evidence" value="ECO:0007669"/>
    <property type="project" value="UniProtKB-UniRule"/>
</dbReference>
<comment type="similarity">
    <text evidence="6 9">Belongs to the steroid 5-alpha reductase family. Polyprenal reductase subfamily.</text>
</comment>
<feature type="transmembrane region" description="Helical" evidence="9">
    <location>
        <begin position="109"/>
        <end position="127"/>
    </location>
</feature>
<dbReference type="EMBL" id="JADYXP020000009">
    <property type="protein sequence ID" value="KAL0117404.1"/>
    <property type="molecule type" value="Genomic_DNA"/>
</dbReference>
<evidence type="ECO:0000256" key="3">
    <source>
        <dbReference type="ARBA" id="ARBA00022692"/>
    </source>
</evidence>
<dbReference type="AlphaFoldDB" id="A0AAW2FRM4"/>
<keyword evidence="4 9" id="KW-1133">Transmembrane helix</keyword>
<dbReference type="PANTHER" id="PTHR14624:SF0">
    <property type="entry name" value="POLYPRENOL REDUCTASE"/>
    <property type="match status" value="1"/>
</dbReference>
<feature type="domain" description="3-oxo-5-alpha-steroid 4-dehydrogenase C-terminal" evidence="10">
    <location>
        <begin position="174"/>
        <end position="302"/>
    </location>
</feature>
<keyword evidence="9" id="KW-0560">Oxidoreductase</keyword>
<comment type="subcellular location">
    <subcellularLocation>
        <location evidence="1">Endomembrane system</location>
        <topology evidence="1">Multi-pass membrane protein</topology>
    </subcellularLocation>
    <subcellularLocation>
        <location evidence="9">Endoplasmic reticulum membrane</location>
    </subcellularLocation>
</comment>
<gene>
    <name evidence="11" type="ORF">PUN28_010318</name>
</gene>
<evidence type="ECO:0000256" key="2">
    <source>
        <dbReference type="ARBA" id="ARBA00012522"/>
    </source>
</evidence>
<dbReference type="GO" id="GO:0016095">
    <property type="term" value="P:polyprenol catabolic process"/>
    <property type="evidence" value="ECO:0007669"/>
    <property type="project" value="UniProtKB-UniRule"/>
</dbReference>
<feature type="transmembrane region" description="Helical" evidence="9">
    <location>
        <begin position="147"/>
        <end position="165"/>
    </location>
</feature>
<organism evidence="11 12">
    <name type="scientific">Cardiocondyla obscurior</name>
    <dbReference type="NCBI Taxonomy" id="286306"/>
    <lineage>
        <taxon>Eukaryota</taxon>
        <taxon>Metazoa</taxon>
        <taxon>Ecdysozoa</taxon>
        <taxon>Arthropoda</taxon>
        <taxon>Hexapoda</taxon>
        <taxon>Insecta</taxon>
        <taxon>Pterygota</taxon>
        <taxon>Neoptera</taxon>
        <taxon>Endopterygota</taxon>
        <taxon>Hymenoptera</taxon>
        <taxon>Apocrita</taxon>
        <taxon>Aculeata</taxon>
        <taxon>Formicoidea</taxon>
        <taxon>Formicidae</taxon>
        <taxon>Myrmicinae</taxon>
        <taxon>Cardiocondyla</taxon>
    </lineage>
</organism>
<dbReference type="GO" id="GO:0006488">
    <property type="term" value="P:dolichol-linked oligosaccharide biosynthetic process"/>
    <property type="evidence" value="ECO:0007669"/>
    <property type="project" value="UniProtKB-UniRule"/>
</dbReference>
<protein>
    <recommendedName>
        <fullName evidence="7 9">Polyprenal reductase</fullName>
        <ecNumber evidence="2 9">1.3.1.94</ecNumber>
    </recommendedName>
</protein>
<evidence type="ECO:0000256" key="9">
    <source>
        <dbReference type="RuleBase" id="RU367081"/>
    </source>
</evidence>
<feature type="transmembrane region" description="Helical" evidence="9">
    <location>
        <begin position="185"/>
        <end position="203"/>
    </location>
</feature>
<evidence type="ECO:0000313" key="11">
    <source>
        <dbReference type="EMBL" id="KAL0117404.1"/>
    </source>
</evidence>
<dbReference type="PROSITE" id="PS50244">
    <property type="entry name" value="S5A_REDUCTASE"/>
    <property type="match status" value="1"/>
</dbReference>
<dbReference type="GO" id="GO:0005789">
    <property type="term" value="C:endoplasmic reticulum membrane"/>
    <property type="evidence" value="ECO:0007669"/>
    <property type="project" value="UniProtKB-SubCell"/>
</dbReference>
<dbReference type="GO" id="GO:0160198">
    <property type="term" value="F:polyprenal reductase activity"/>
    <property type="evidence" value="ECO:0007669"/>
    <property type="project" value="UniProtKB-EC"/>
</dbReference>
<accession>A0AAW2FRM4</accession>
<evidence type="ECO:0000256" key="5">
    <source>
        <dbReference type="ARBA" id="ARBA00023136"/>
    </source>
</evidence>
<name>A0AAW2FRM4_9HYME</name>
<evidence type="ECO:0000256" key="7">
    <source>
        <dbReference type="ARBA" id="ARBA00047186"/>
    </source>
</evidence>
<feature type="transmembrane region" description="Helical" evidence="9">
    <location>
        <begin position="245"/>
        <end position="270"/>
    </location>
</feature>
<comment type="function">
    <text evidence="9">Plays a key role in early steps of protein N-linked glycosylation by being involved in the conversion of polyprenol into dolichol. Acts as a polyprenal reductase that mediates the reduction of polyprenal into dolichal in a NADP-dependent mechanism. Dolichols are required for the synthesis of dolichol-linked monosaccharides and the oligosaccharide precursor used for N-glycosylation.</text>
</comment>
<dbReference type="Proteomes" id="UP001430953">
    <property type="component" value="Unassembled WGS sequence"/>
</dbReference>
<dbReference type="InterPro" id="IPR039698">
    <property type="entry name" value="Dfg10/SRD5A3"/>
</dbReference>
<feature type="transmembrane region" description="Helical" evidence="9">
    <location>
        <begin position="66"/>
        <end position="89"/>
    </location>
</feature>
<dbReference type="GO" id="GO:0003865">
    <property type="term" value="F:3-oxo-5-alpha-steroid 4-dehydrogenase activity"/>
    <property type="evidence" value="ECO:0007669"/>
    <property type="project" value="TreeGrafter"/>
</dbReference>
<proteinExistence type="inferred from homology"/>
<evidence type="ECO:0000256" key="1">
    <source>
        <dbReference type="ARBA" id="ARBA00004127"/>
    </source>
</evidence>
<evidence type="ECO:0000259" key="10">
    <source>
        <dbReference type="Pfam" id="PF02544"/>
    </source>
</evidence>
<evidence type="ECO:0000256" key="6">
    <source>
        <dbReference type="ARBA" id="ARBA00046320"/>
    </source>
</evidence>
<evidence type="ECO:0000256" key="4">
    <source>
        <dbReference type="ARBA" id="ARBA00022989"/>
    </source>
</evidence>
<evidence type="ECO:0000256" key="8">
    <source>
        <dbReference type="ARBA" id="ARBA00049427"/>
    </source>
</evidence>
<feature type="transmembrane region" description="Helical" evidence="9">
    <location>
        <begin position="6"/>
        <end position="27"/>
    </location>
</feature>
<comment type="pathway">
    <text evidence="9">Protein modification; protein glycosylation.</text>
</comment>
<dbReference type="Pfam" id="PF02544">
    <property type="entry name" value="Steroid_dh"/>
    <property type="match status" value="1"/>
</dbReference>
<comment type="caution">
    <text evidence="11">The sequence shown here is derived from an EMBL/GenBank/DDBJ whole genome shotgun (WGS) entry which is preliminary data.</text>
</comment>
<keyword evidence="9" id="KW-0256">Endoplasmic reticulum</keyword>
<dbReference type="InterPro" id="IPR001104">
    <property type="entry name" value="3-oxo-5_a-steroid_4-DH_C"/>
</dbReference>
<comment type="catalytic activity">
    <reaction evidence="8 9">
        <text>a di-trans,poly-cis-dolichal + NADP(+) = a di-trans,poly-cis-polyprenal + NADPH + H(+)</text>
        <dbReference type="Rhea" id="RHEA:80727"/>
        <dbReference type="Rhea" id="RHEA-COMP:19536"/>
        <dbReference type="Rhea" id="RHEA-COMP:19537"/>
        <dbReference type="ChEBI" id="CHEBI:15378"/>
        <dbReference type="ChEBI" id="CHEBI:57783"/>
        <dbReference type="ChEBI" id="CHEBI:58349"/>
        <dbReference type="ChEBI" id="CHEBI:231623"/>
        <dbReference type="ChEBI" id="CHEBI:231637"/>
        <dbReference type="EC" id="1.3.1.94"/>
    </reaction>
    <physiologicalReaction direction="right-to-left" evidence="8 9">
        <dbReference type="Rhea" id="RHEA:80729"/>
    </physiologicalReaction>
</comment>
<sequence>MDINIISSFFIFNTANMVLIGSMINFLDPYVPAALKRSFLYGKFSTKTPHVILTKLEVPKSNFRHMYIFSAPALAITLCSILYMYIYNANVPEIIIMLLDTLLGTSRKPLISTEVGILTLIIFNIHAWKRLYETCYVNVFSNQKMHIYIYFLGLLHYAGLILSIIGEIEGFVRGSYRNENLPKVTIVKLVCTFICLWSSYMQLKTTFILAKLRRNTNNDIVSLEYKIPSEGLFKHIAAPLQFYEILIYVMLSIILWQAYIFHYVTLWVVVNQVECALLTHKWYHKTFKNYPKERKILIPYIW</sequence>
<keyword evidence="3 9" id="KW-0812">Transmembrane</keyword>
<keyword evidence="9" id="KW-0521">NADP</keyword>
<dbReference type="EC" id="1.3.1.94" evidence="2 9"/>
<reference evidence="11 12" key="1">
    <citation type="submission" date="2023-03" db="EMBL/GenBank/DDBJ databases">
        <title>High recombination rates correlate with genetic variation in Cardiocondyla obscurior ants.</title>
        <authorList>
            <person name="Errbii M."/>
        </authorList>
    </citation>
    <scope>NUCLEOTIDE SEQUENCE [LARGE SCALE GENOMIC DNA]</scope>
    <source>
        <strain evidence="11">Alpha-2009</strain>
        <tissue evidence="11">Whole body</tissue>
    </source>
</reference>
<evidence type="ECO:0000313" key="12">
    <source>
        <dbReference type="Proteomes" id="UP001430953"/>
    </source>
</evidence>